<sequence>MNKPELVILSRPVFKVGYIIARRPVSPAVQDIMA</sequence>
<dbReference type="AlphaFoldDB" id="A0A3N4UP39"/>
<evidence type="ECO:0000313" key="2">
    <source>
        <dbReference type="Proteomes" id="UP000269689"/>
    </source>
</evidence>
<protein>
    <submittedName>
        <fullName evidence="1">Uncharacterized protein</fullName>
    </submittedName>
</protein>
<accession>A0A3N4UP39</accession>
<name>A0A3N4UP39_9RHOB</name>
<evidence type="ECO:0000313" key="1">
    <source>
        <dbReference type="EMBL" id="RPE72183.1"/>
    </source>
</evidence>
<keyword evidence="2" id="KW-1185">Reference proteome</keyword>
<proteinExistence type="predicted"/>
<comment type="caution">
    <text evidence="1">The sequence shown here is derived from an EMBL/GenBank/DDBJ whole genome shotgun (WGS) entry which is preliminary data.</text>
</comment>
<dbReference type="Proteomes" id="UP000269689">
    <property type="component" value="Unassembled WGS sequence"/>
</dbReference>
<dbReference type="EMBL" id="RKQK01000001">
    <property type="protein sequence ID" value="RPE72183.1"/>
    <property type="molecule type" value="Genomic_DNA"/>
</dbReference>
<organism evidence="1 2">
    <name type="scientific">Pacificibacter maritimus</name>
    <dbReference type="NCBI Taxonomy" id="762213"/>
    <lineage>
        <taxon>Bacteria</taxon>
        <taxon>Pseudomonadati</taxon>
        <taxon>Pseudomonadota</taxon>
        <taxon>Alphaproteobacteria</taxon>
        <taxon>Rhodobacterales</taxon>
        <taxon>Roseobacteraceae</taxon>
        <taxon>Pacificibacter</taxon>
    </lineage>
</organism>
<reference evidence="1 2" key="1">
    <citation type="submission" date="2018-11" db="EMBL/GenBank/DDBJ databases">
        <title>Genomic Encyclopedia of Type Strains, Phase IV (KMG-IV): sequencing the most valuable type-strain genomes for metagenomic binning, comparative biology and taxonomic classification.</title>
        <authorList>
            <person name="Goeker M."/>
        </authorList>
    </citation>
    <scope>NUCLEOTIDE SEQUENCE [LARGE SCALE GENOMIC DNA]</scope>
    <source>
        <strain evidence="1 2">DSM 104731</strain>
    </source>
</reference>
<gene>
    <name evidence="1" type="ORF">EDD53_1331</name>
</gene>